<dbReference type="PROSITE" id="PS50179">
    <property type="entry name" value="VHS"/>
    <property type="match status" value="1"/>
</dbReference>
<dbReference type="GO" id="GO:0043130">
    <property type="term" value="F:ubiquitin binding"/>
    <property type="evidence" value="ECO:0007669"/>
    <property type="project" value="InterPro"/>
</dbReference>
<dbReference type="PROSITE" id="PS50330">
    <property type="entry name" value="UIM"/>
    <property type="match status" value="1"/>
</dbReference>
<evidence type="ECO:0000256" key="2">
    <source>
        <dbReference type="ARBA" id="ARBA00009666"/>
    </source>
</evidence>
<accession>A0A915D6Y3</accession>
<dbReference type="InterPro" id="IPR003903">
    <property type="entry name" value="UIM_dom"/>
</dbReference>
<dbReference type="Pfam" id="PF00790">
    <property type="entry name" value="VHS"/>
    <property type="match status" value="1"/>
</dbReference>
<feature type="region of interest" description="Disordered" evidence="8">
    <location>
        <begin position="173"/>
        <end position="208"/>
    </location>
</feature>
<comment type="subcellular location">
    <subcellularLocation>
        <location evidence="1">Endosome</location>
    </subcellularLocation>
</comment>
<comment type="similarity">
    <text evidence="2">Belongs to the STAM family.</text>
</comment>
<evidence type="ECO:0000256" key="5">
    <source>
        <dbReference type="ARBA" id="ARBA00022753"/>
    </source>
</evidence>
<keyword evidence="5" id="KW-0967">Endosome</keyword>
<dbReference type="GO" id="GO:0043328">
    <property type="term" value="P:protein transport to vacuole involved in ubiquitin-dependent protein catabolic process via the multivesicular body sorting pathway"/>
    <property type="evidence" value="ECO:0007669"/>
    <property type="project" value="TreeGrafter"/>
</dbReference>
<keyword evidence="6" id="KW-0653">Protein transport</keyword>
<dbReference type="AlphaFoldDB" id="A0A915D6Y3"/>
<dbReference type="SUPFAM" id="SSF48464">
    <property type="entry name" value="ENTH/VHS domain"/>
    <property type="match status" value="1"/>
</dbReference>
<keyword evidence="11" id="KW-1185">Reference proteome</keyword>
<proteinExistence type="inferred from homology"/>
<dbReference type="PANTHER" id="PTHR45929:SF3">
    <property type="entry name" value="JAK PATHWAY SIGNAL TRANSDUCTION ADAPTOR MOLECULE"/>
    <property type="match status" value="1"/>
</dbReference>
<dbReference type="Proteomes" id="UP000887574">
    <property type="component" value="Unplaced"/>
</dbReference>
<dbReference type="Gene3D" id="2.30.30.40">
    <property type="entry name" value="SH3 Domains"/>
    <property type="match status" value="1"/>
</dbReference>
<dbReference type="PRINTS" id="PR00452">
    <property type="entry name" value="SH3DOMAIN"/>
</dbReference>
<dbReference type="SUPFAM" id="SSF50044">
    <property type="entry name" value="SH3-domain"/>
    <property type="match status" value="1"/>
</dbReference>
<organism evidence="11 12">
    <name type="scientific">Ditylenchus dipsaci</name>
    <dbReference type="NCBI Taxonomy" id="166011"/>
    <lineage>
        <taxon>Eukaryota</taxon>
        <taxon>Metazoa</taxon>
        <taxon>Ecdysozoa</taxon>
        <taxon>Nematoda</taxon>
        <taxon>Chromadorea</taxon>
        <taxon>Rhabditida</taxon>
        <taxon>Tylenchina</taxon>
        <taxon>Tylenchomorpha</taxon>
        <taxon>Sphaerularioidea</taxon>
        <taxon>Anguinidae</taxon>
        <taxon>Anguininae</taxon>
        <taxon>Ditylenchus</taxon>
    </lineage>
</organism>
<evidence type="ECO:0000256" key="4">
    <source>
        <dbReference type="ARBA" id="ARBA00022448"/>
    </source>
</evidence>
<dbReference type="Gene3D" id="1.25.40.90">
    <property type="match status" value="1"/>
</dbReference>
<dbReference type="InterPro" id="IPR008942">
    <property type="entry name" value="ENTH_VHS"/>
</dbReference>
<evidence type="ECO:0000256" key="8">
    <source>
        <dbReference type="SAM" id="MobiDB-lite"/>
    </source>
</evidence>
<dbReference type="InterPro" id="IPR050670">
    <property type="entry name" value="STAM"/>
</dbReference>
<keyword evidence="3 7" id="KW-0728">SH3 domain</keyword>
<dbReference type="Gene3D" id="1.20.5.1940">
    <property type="match status" value="1"/>
</dbReference>
<dbReference type="WBParaSite" id="jg16693">
    <property type="protein sequence ID" value="jg16693"/>
    <property type="gene ID" value="jg16693"/>
</dbReference>
<feature type="domain" description="SH3" evidence="9">
    <location>
        <begin position="209"/>
        <end position="268"/>
    </location>
</feature>
<protein>
    <submittedName>
        <fullName evidence="12">Signal transducing adapter molecule 1</fullName>
    </submittedName>
</protein>
<name>A0A915D6Y3_9BILA</name>
<dbReference type="GO" id="GO:0035091">
    <property type="term" value="F:phosphatidylinositol binding"/>
    <property type="evidence" value="ECO:0007669"/>
    <property type="project" value="InterPro"/>
</dbReference>
<dbReference type="PANTHER" id="PTHR45929">
    <property type="entry name" value="JAK PATHWAY SIGNAL TRANSDUCTION ADAPTOR MOLECULE"/>
    <property type="match status" value="1"/>
</dbReference>
<evidence type="ECO:0000256" key="7">
    <source>
        <dbReference type="PROSITE-ProRule" id="PRU00192"/>
    </source>
</evidence>
<dbReference type="Pfam" id="PF00018">
    <property type="entry name" value="SH3_1"/>
    <property type="match status" value="1"/>
</dbReference>
<dbReference type="InterPro" id="IPR002014">
    <property type="entry name" value="VHS_dom"/>
</dbReference>
<dbReference type="SMART" id="SM00288">
    <property type="entry name" value="VHS"/>
    <property type="match status" value="1"/>
</dbReference>
<evidence type="ECO:0000313" key="12">
    <source>
        <dbReference type="WBParaSite" id="jg16693"/>
    </source>
</evidence>
<dbReference type="GO" id="GO:0033565">
    <property type="term" value="C:ESCRT-0 complex"/>
    <property type="evidence" value="ECO:0007669"/>
    <property type="project" value="TreeGrafter"/>
</dbReference>
<evidence type="ECO:0000256" key="3">
    <source>
        <dbReference type="ARBA" id="ARBA00022443"/>
    </source>
</evidence>
<evidence type="ECO:0000256" key="1">
    <source>
        <dbReference type="ARBA" id="ARBA00004177"/>
    </source>
</evidence>
<dbReference type="SMART" id="SM00326">
    <property type="entry name" value="SH3"/>
    <property type="match status" value="1"/>
</dbReference>
<evidence type="ECO:0000256" key="6">
    <source>
        <dbReference type="ARBA" id="ARBA00022927"/>
    </source>
</evidence>
<sequence length="426" mass="47707">MPIFGEAATPFDETVEKVTAETLTSENWDLMLGICDRVVAGGQKACKQCLISVKKRLNHRDPHVILLALSLLDCLWNNCGATFRREVSSKEFISELNYKATNSNRVVGEKNKRFTFTGGISLQGFAGLRLNLRRFQCVWGKKKTVFSNDPNVVHTEEEEADIAKAIALSLNDAKEKEKKPQKQSSYPSFNSAQQQQPSNSIQQQQQQPAVHRQVKALYDFEAAEDNEITFGAGEIITLLDDSDPNWWRGATNRGTGLFPASFVTHDLQPTPLEVKGSREEQSASVQPILPRVQIDEEILLKCIQLLESCDPTGVVPDPTDLAYYEQMSLAQAPLIDNKLAQIDKQHNMLAQMDVAIRDVLASYDNSVQQVQYQMQHQQPYTSQSSTYATSQHAQIASVHPGGPQLPPPNSNYPCIFTREWLLQECL</sequence>
<dbReference type="InterPro" id="IPR001452">
    <property type="entry name" value="SH3_domain"/>
</dbReference>
<evidence type="ECO:0000259" key="9">
    <source>
        <dbReference type="PROSITE" id="PS50002"/>
    </source>
</evidence>
<reference evidence="12" key="1">
    <citation type="submission" date="2022-11" db="UniProtKB">
        <authorList>
            <consortium name="WormBaseParasite"/>
        </authorList>
    </citation>
    <scope>IDENTIFICATION</scope>
</reference>
<feature type="domain" description="VHS" evidence="10">
    <location>
        <begin position="18"/>
        <end position="96"/>
    </location>
</feature>
<dbReference type="InterPro" id="IPR036028">
    <property type="entry name" value="SH3-like_dom_sf"/>
</dbReference>
<evidence type="ECO:0000259" key="10">
    <source>
        <dbReference type="PROSITE" id="PS50179"/>
    </source>
</evidence>
<dbReference type="CDD" id="cd11820">
    <property type="entry name" value="SH3_STAM"/>
    <property type="match status" value="1"/>
</dbReference>
<dbReference type="PROSITE" id="PS50002">
    <property type="entry name" value="SH3"/>
    <property type="match status" value="1"/>
</dbReference>
<feature type="compositionally biased region" description="Low complexity" evidence="8">
    <location>
        <begin position="182"/>
        <end position="208"/>
    </location>
</feature>
<keyword evidence="4" id="KW-0813">Transport</keyword>
<evidence type="ECO:0000313" key="11">
    <source>
        <dbReference type="Proteomes" id="UP000887574"/>
    </source>
</evidence>